<comment type="caution">
    <text evidence="2">The sequence shown here is derived from an EMBL/GenBank/DDBJ whole genome shotgun (WGS) entry which is preliminary data.</text>
</comment>
<dbReference type="InterPro" id="IPR008598">
    <property type="entry name" value="Di19_Zn-bd"/>
</dbReference>
<name>A0A9Q0KEC9_9MAGN</name>
<evidence type="ECO:0000313" key="3">
    <source>
        <dbReference type="Proteomes" id="UP001141806"/>
    </source>
</evidence>
<feature type="domain" description="Di19 zinc-binding" evidence="1">
    <location>
        <begin position="44"/>
        <end position="96"/>
    </location>
</feature>
<dbReference type="EMBL" id="JAMYWD010000006">
    <property type="protein sequence ID" value="KAJ4968899.1"/>
    <property type="molecule type" value="Genomic_DNA"/>
</dbReference>
<dbReference type="Pfam" id="PF05605">
    <property type="entry name" value="zf-Di19"/>
    <property type="match status" value="1"/>
</dbReference>
<accession>A0A9Q0KEC9</accession>
<gene>
    <name evidence="2" type="ORF">NE237_015600</name>
</gene>
<evidence type="ECO:0000313" key="2">
    <source>
        <dbReference type="EMBL" id="KAJ4968899.1"/>
    </source>
</evidence>
<protein>
    <recommendedName>
        <fullName evidence="1">Di19 zinc-binding domain-containing protein</fullName>
    </recommendedName>
</protein>
<organism evidence="2 3">
    <name type="scientific">Protea cynaroides</name>
    <dbReference type="NCBI Taxonomy" id="273540"/>
    <lineage>
        <taxon>Eukaryota</taxon>
        <taxon>Viridiplantae</taxon>
        <taxon>Streptophyta</taxon>
        <taxon>Embryophyta</taxon>
        <taxon>Tracheophyta</taxon>
        <taxon>Spermatophyta</taxon>
        <taxon>Magnoliopsida</taxon>
        <taxon>Proteales</taxon>
        <taxon>Proteaceae</taxon>
        <taxon>Protea</taxon>
    </lineage>
</organism>
<dbReference type="PANTHER" id="PTHR31875">
    <property type="entry name" value="PROTEIN DEHYDRATION-INDUCED 19"/>
    <property type="match status" value="1"/>
</dbReference>
<dbReference type="InterPro" id="IPR033347">
    <property type="entry name" value="Di19"/>
</dbReference>
<dbReference type="AlphaFoldDB" id="A0A9Q0KEC9"/>
<proteinExistence type="predicted"/>
<keyword evidence="3" id="KW-1185">Reference proteome</keyword>
<sequence length="110" mass="12635">MESDSWSDRLSAALKHSEAALQSYSDLYMELEDIDGEEDTRGWFPCPFCSEAEDFDIIGICRHIDDEHFGMKNGVCPVCAMRVGMDMVAHITMQHGHLFKISFFYFVMLQ</sequence>
<dbReference type="OrthoDB" id="6270329at2759"/>
<reference evidence="2" key="1">
    <citation type="journal article" date="2023" name="Plant J.">
        <title>The genome of the king protea, Protea cynaroides.</title>
        <authorList>
            <person name="Chang J."/>
            <person name="Duong T.A."/>
            <person name="Schoeman C."/>
            <person name="Ma X."/>
            <person name="Roodt D."/>
            <person name="Barker N."/>
            <person name="Li Z."/>
            <person name="Van de Peer Y."/>
            <person name="Mizrachi E."/>
        </authorList>
    </citation>
    <scope>NUCLEOTIDE SEQUENCE</scope>
    <source>
        <tissue evidence="2">Young leaves</tissue>
    </source>
</reference>
<dbReference type="Proteomes" id="UP001141806">
    <property type="component" value="Unassembled WGS sequence"/>
</dbReference>
<evidence type="ECO:0000259" key="1">
    <source>
        <dbReference type="Pfam" id="PF05605"/>
    </source>
</evidence>
<dbReference type="PANTHER" id="PTHR31875:SF26">
    <property type="entry name" value="PROTEIN DEHYDRATION-INDUCED 19-RELATED"/>
    <property type="match status" value="1"/>
</dbReference>